<dbReference type="PANTHER" id="PTHR37610">
    <property type="entry name" value="CCHC-TYPE DOMAIN-CONTAINING PROTEIN"/>
    <property type="match status" value="1"/>
</dbReference>
<feature type="region of interest" description="Disordered" evidence="1">
    <location>
        <begin position="1"/>
        <end position="25"/>
    </location>
</feature>
<dbReference type="Gramene" id="evm.model.10.381">
    <property type="protein sequence ID" value="cds.evm.model.10.381"/>
    <property type="gene ID" value="evm.TU.10.381"/>
</dbReference>
<keyword evidence="4" id="KW-1185">Reference proteome</keyword>
<dbReference type="InterPro" id="IPR029472">
    <property type="entry name" value="Copia-like_N"/>
</dbReference>
<name>A0A803QNK5_CANSA</name>
<sequence length="145" mass="16560">MVQTQSEGVIEEGQHSSDELGHGNNQIHVQDQVSRGYKDEARNPYYLSNNNHLSASLVPMILTGRENYNSWKHAMSVALLPRNKMKFINGQLPEPAPDHEDYDAWSRCNSLVISWIFHDVSSDIGDSIMYMDNAATIWAELHERF</sequence>
<dbReference type="AlphaFoldDB" id="A0A803QNK5"/>
<dbReference type="OMA" id="TISISFM"/>
<reference evidence="3" key="1">
    <citation type="submission" date="2021-03" db="UniProtKB">
        <authorList>
            <consortium name="EnsemblPlants"/>
        </authorList>
    </citation>
    <scope>IDENTIFICATION</scope>
</reference>
<dbReference type="EnsemblPlants" id="evm.model.10.381">
    <property type="protein sequence ID" value="cds.evm.model.10.381"/>
    <property type="gene ID" value="evm.TU.10.381"/>
</dbReference>
<dbReference type="PANTHER" id="PTHR37610:SF97">
    <property type="entry name" value="RETROTRANSPOSON GAG DOMAIN-CONTAINING PROTEIN"/>
    <property type="match status" value="1"/>
</dbReference>
<evidence type="ECO:0000256" key="1">
    <source>
        <dbReference type="SAM" id="MobiDB-lite"/>
    </source>
</evidence>
<evidence type="ECO:0000259" key="2">
    <source>
        <dbReference type="Pfam" id="PF14244"/>
    </source>
</evidence>
<evidence type="ECO:0000313" key="3">
    <source>
        <dbReference type="EnsemblPlants" id="cds.evm.model.10.381"/>
    </source>
</evidence>
<dbReference type="EMBL" id="UZAU01000797">
    <property type="status" value="NOT_ANNOTATED_CDS"/>
    <property type="molecule type" value="Genomic_DNA"/>
</dbReference>
<evidence type="ECO:0000313" key="4">
    <source>
        <dbReference type="Proteomes" id="UP000596661"/>
    </source>
</evidence>
<feature type="compositionally biased region" description="Basic and acidic residues" evidence="1">
    <location>
        <begin position="12"/>
        <end position="21"/>
    </location>
</feature>
<dbReference type="Pfam" id="PF14244">
    <property type="entry name" value="Retrotran_gag_3"/>
    <property type="match status" value="1"/>
</dbReference>
<proteinExistence type="predicted"/>
<organism evidence="3 4">
    <name type="scientific">Cannabis sativa</name>
    <name type="common">Hemp</name>
    <name type="synonym">Marijuana</name>
    <dbReference type="NCBI Taxonomy" id="3483"/>
    <lineage>
        <taxon>Eukaryota</taxon>
        <taxon>Viridiplantae</taxon>
        <taxon>Streptophyta</taxon>
        <taxon>Embryophyta</taxon>
        <taxon>Tracheophyta</taxon>
        <taxon>Spermatophyta</taxon>
        <taxon>Magnoliopsida</taxon>
        <taxon>eudicotyledons</taxon>
        <taxon>Gunneridae</taxon>
        <taxon>Pentapetalae</taxon>
        <taxon>rosids</taxon>
        <taxon>fabids</taxon>
        <taxon>Rosales</taxon>
        <taxon>Cannabaceae</taxon>
        <taxon>Cannabis</taxon>
    </lineage>
</organism>
<dbReference type="Proteomes" id="UP000596661">
    <property type="component" value="Unassembled WGS sequence"/>
</dbReference>
<protein>
    <recommendedName>
        <fullName evidence="2">Retrotransposon Copia-like N-terminal domain-containing protein</fullName>
    </recommendedName>
</protein>
<accession>A0A803QNK5</accession>
<feature type="domain" description="Retrotransposon Copia-like N-terminal" evidence="2">
    <location>
        <begin position="50"/>
        <end position="96"/>
    </location>
</feature>